<evidence type="ECO:0000313" key="2">
    <source>
        <dbReference type="Proteomes" id="UP000016160"/>
    </source>
</evidence>
<dbReference type="HOGENOM" id="CLU_3007659_0_0_10"/>
<dbReference type="Proteomes" id="UP000016160">
    <property type="component" value="Chromosome"/>
</dbReference>
<accession>T2KK11</accession>
<proteinExistence type="predicted"/>
<keyword evidence="2" id="KW-1185">Reference proteome</keyword>
<protein>
    <submittedName>
        <fullName evidence="1">Uncharacterized protein</fullName>
    </submittedName>
</protein>
<sequence length="56" mass="6570">MKTTELNICPDCVHFKTCVLTAHKEKVWSCSEFENVHFLDLANRPPLEKQTVNLFY</sequence>
<name>T2KK11_FORAG</name>
<dbReference type="AlphaFoldDB" id="T2KK11"/>
<reference evidence="1 2" key="1">
    <citation type="journal article" date="2013" name="Appl. Environ. Microbiol.">
        <title>The genome of the alga-associated marine flavobacterium Formosa agariphila KMM 3901T reveals a broad potential for degradation of algal polysaccharides.</title>
        <authorList>
            <person name="Mann A.J."/>
            <person name="Hahnke R.L."/>
            <person name="Huang S."/>
            <person name="Werner J."/>
            <person name="Xing P."/>
            <person name="Barbeyron T."/>
            <person name="Huettel B."/>
            <person name="Stueber K."/>
            <person name="Reinhardt R."/>
            <person name="Harder J."/>
            <person name="Gloeckner F.O."/>
            <person name="Amann R.I."/>
            <person name="Teeling H."/>
        </authorList>
    </citation>
    <scope>NUCLEOTIDE SEQUENCE [LARGE SCALE GENOMIC DNA]</scope>
    <source>
        <strain evidence="2">DSM 15362 / KCTC 12365 / LMG 23005 / KMM 3901</strain>
    </source>
</reference>
<dbReference type="PATRIC" id="fig|1347342.6.peg.1528"/>
<gene>
    <name evidence="1" type="ORF">BN863_15200</name>
</gene>
<organism evidence="1 2">
    <name type="scientific">Formosa agariphila (strain DSM 15362 / KCTC 12365 / LMG 23005 / KMM 3901 / M-2Alg 35-1)</name>
    <dbReference type="NCBI Taxonomy" id="1347342"/>
    <lineage>
        <taxon>Bacteria</taxon>
        <taxon>Pseudomonadati</taxon>
        <taxon>Bacteroidota</taxon>
        <taxon>Flavobacteriia</taxon>
        <taxon>Flavobacteriales</taxon>
        <taxon>Flavobacteriaceae</taxon>
        <taxon>Formosa</taxon>
    </lineage>
</organism>
<evidence type="ECO:0000313" key="1">
    <source>
        <dbReference type="EMBL" id="CDF79232.1"/>
    </source>
</evidence>
<dbReference type="STRING" id="1347342.BN863_15200"/>
<dbReference type="EMBL" id="HG315671">
    <property type="protein sequence ID" value="CDF79232.1"/>
    <property type="molecule type" value="Genomic_DNA"/>
</dbReference>